<evidence type="ECO:0000256" key="6">
    <source>
        <dbReference type="ARBA" id="ARBA00047561"/>
    </source>
</evidence>
<evidence type="ECO:0000256" key="3">
    <source>
        <dbReference type="ARBA" id="ARBA00023002"/>
    </source>
</evidence>
<dbReference type="EMBL" id="JAFBCF010000001">
    <property type="protein sequence ID" value="MBM7798060.1"/>
    <property type="molecule type" value="Genomic_DNA"/>
</dbReference>
<keyword evidence="5" id="KW-0627">Porphyrin biosynthesis</keyword>
<dbReference type="EC" id="1.3.1.76" evidence="2"/>
<evidence type="ECO:0000256" key="4">
    <source>
        <dbReference type="ARBA" id="ARBA00023027"/>
    </source>
</evidence>
<evidence type="ECO:0000256" key="1">
    <source>
        <dbReference type="ARBA" id="ARBA00005010"/>
    </source>
</evidence>
<evidence type="ECO:0000256" key="2">
    <source>
        <dbReference type="ARBA" id="ARBA00012400"/>
    </source>
</evidence>
<keyword evidence="8" id="KW-1185">Reference proteome</keyword>
<dbReference type="Proteomes" id="UP000704762">
    <property type="component" value="Unassembled WGS sequence"/>
</dbReference>
<dbReference type="SUPFAM" id="SSF51735">
    <property type="entry name" value="NAD(P)-binding Rossmann-fold domains"/>
    <property type="match status" value="1"/>
</dbReference>
<evidence type="ECO:0000313" key="7">
    <source>
        <dbReference type="EMBL" id="MBM7798060.1"/>
    </source>
</evidence>
<dbReference type="RefSeq" id="WP_204916667.1">
    <property type="nucleotide sequence ID" value="NZ_BAAAQP010000011.1"/>
</dbReference>
<comment type="caution">
    <text evidence="7">The sequence shown here is derived from an EMBL/GenBank/DDBJ whole genome shotgun (WGS) entry which is preliminary data.</text>
</comment>
<sequence>MTTLLGIELSGRSVLIVGGGPVADRRARAALDDGARVTVVAPELDAGLGGLAASAKVDWRPRPVRPEDLDGVWLVQAATDSAEVNAAVADWASDQRVWCVNAGNVEQGSARTPATAHGDDLLVGVVSVGSPDPRRVRAVRDQLIVLLRSGRLDQRRHRRLDGRAAGRERLAS</sequence>
<comment type="pathway">
    <text evidence="1">Porphyrin-containing compound metabolism; siroheme biosynthesis; sirohydrochlorin from precorrin-2: step 1/1.</text>
</comment>
<name>A0ABS2RGC7_9ACTN</name>
<keyword evidence="3" id="KW-0560">Oxidoreductase</keyword>
<evidence type="ECO:0000256" key="5">
    <source>
        <dbReference type="ARBA" id="ARBA00023244"/>
    </source>
</evidence>
<keyword evidence="4" id="KW-0520">NAD</keyword>
<proteinExistence type="predicted"/>
<organism evidence="7 8">
    <name type="scientific">Microlunatus panaciterrae</name>
    <dbReference type="NCBI Taxonomy" id="400768"/>
    <lineage>
        <taxon>Bacteria</taxon>
        <taxon>Bacillati</taxon>
        <taxon>Actinomycetota</taxon>
        <taxon>Actinomycetes</taxon>
        <taxon>Propionibacteriales</taxon>
        <taxon>Propionibacteriaceae</taxon>
        <taxon>Microlunatus</taxon>
    </lineage>
</organism>
<accession>A0ABS2RGC7</accession>
<dbReference type="Pfam" id="PF13241">
    <property type="entry name" value="NAD_binding_7"/>
    <property type="match status" value="1"/>
</dbReference>
<dbReference type="NCBIfam" id="TIGR01470">
    <property type="entry name" value="cysG_Nterm"/>
    <property type="match status" value="1"/>
</dbReference>
<gene>
    <name evidence="7" type="ORF">JOE57_000981</name>
</gene>
<dbReference type="InterPro" id="IPR028161">
    <property type="entry name" value="Met8-like"/>
</dbReference>
<evidence type="ECO:0000313" key="8">
    <source>
        <dbReference type="Proteomes" id="UP000704762"/>
    </source>
</evidence>
<dbReference type="PANTHER" id="PTHR35330:SF1">
    <property type="entry name" value="SIROHEME BIOSYNTHESIS PROTEIN MET8"/>
    <property type="match status" value="1"/>
</dbReference>
<comment type="catalytic activity">
    <reaction evidence="6">
        <text>precorrin-2 + NAD(+) = sirohydrochlorin + NADH + 2 H(+)</text>
        <dbReference type="Rhea" id="RHEA:15613"/>
        <dbReference type="ChEBI" id="CHEBI:15378"/>
        <dbReference type="ChEBI" id="CHEBI:57540"/>
        <dbReference type="ChEBI" id="CHEBI:57945"/>
        <dbReference type="ChEBI" id="CHEBI:58351"/>
        <dbReference type="ChEBI" id="CHEBI:58827"/>
        <dbReference type="EC" id="1.3.1.76"/>
    </reaction>
</comment>
<dbReference type="InterPro" id="IPR006367">
    <property type="entry name" value="Sirohaem_synthase_N"/>
</dbReference>
<dbReference type="Gene3D" id="3.40.50.720">
    <property type="entry name" value="NAD(P)-binding Rossmann-like Domain"/>
    <property type="match status" value="1"/>
</dbReference>
<reference evidence="7 8" key="1">
    <citation type="submission" date="2021-01" db="EMBL/GenBank/DDBJ databases">
        <title>Sequencing the genomes of 1000 actinobacteria strains.</title>
        <authorList>
            <person name="Klenk H.-P."/>
        </authorList>
    </citation>
    <scope>NUCLEOTIDE SEQUENCE [LARGE SCALE GENOMIC DNA]</scope>
    <source>
        <strain evidence="7 8">DSM 18662</strain>
    </source>
</reference>
<dbReference type="PANTHER" id="PTHR35330">
    <property type="entry name" value="SIROHEME BIOSYNTHESIS PROTEIN MET8"/>
    <property type="match status" value="1"/>
</dbReference>
<protein>
    <recommendedName>
        <fullName evidence="2">precorrin-2 dehydrogenase</fullName>
        <ecNumber evidence="2">1.3.1.76</ecNumber>
    </recommendedName>
</protein>
<dbReference type="InterPro" id="IPR036291">
    <property type="entry name" value="NAD(P)-bd_dom_sf"/>
</dbReference>